<feature type="domain" description="Haemolysin-type calcium binding-related" evidence="2">
    <location>
        <begin position="7"/>
        <end position="31"/>
    </location>
</feature>
<dbReference type="Pfam" id="PF06594">
    <property type="entry name" value="HCBP_related"/>
    <property type="match status" value="1"/>
</dbReference>
<dbReference type="AlphaFoldDB" id="F0F1P8"/>
<gene>
    <name evidence="3" type="ORF">HMPREF9098_2033</name>
</gene>
<keyword evidence="4" id="KW-1185">Reference proteome</keyword>
<organism evidence="3 4">
    <name type="scientific">Kingella denitrificans ATCC 33394</name>
    <dbReference type="NCBI Taxonomy" id="888741"/>
    <lineage>
        <taxon>Bacteria</taxon>
        <taxon>Pseudomonadati</taxon>
        <taxon>Pseudomonadota</taxon>
        <taxon>Betaproteobacteria</taxon>
        <taxon>Neisseriales</taxon>
        <taxon>Neisseriaceae</taxon>
        <taxon>Kingella</taxon>
    </lineage>
</organism>
<reference evidence="3 4" key="1">
    <citation type="submission" date="2011-01" db="EMBL/GenBank/DDBJ databases">
        <authorList>
            <person name="Muzny D."/>
            <person name="Qin X."/>
            <person name="Deng J."/>
            <person name="Jiang H."/>
            <person name="Liu Y."/>
            <person name="Qu J."/>
            <person name="Song X.-Z."/>
            <person name="Zhang L."/>
            <person name="Thornton R."/>
            <person name="Coyle M."/>
            <person name="Francisco L."/>
            <person name="Jackson L."/>
            <person name="Javaid M."/>
            <person name="Korchina V."/>
            <person name="Kovar C."/>
            <person name="Mata R."/>
            <person name="Mathew T."/>
            <person name="Ngo R."/>
            <person name="Nguyen L."/>
            <person name="Nguyen N."/>
            <person name="Okwuonu G."/>
            <person name="Ongeri F."/>
            <person name="Pham C."/>
            <person name="Simmons D."/>
            <person name="Wilczek-Boney K."/>
            <person name="Hale W."/>
            <person name="Jakkamsetti A."/>
            <person name="Pham P."/>
            <person name="Ruth R."/>
            <person name="San Lucas F."/>
            <person name="Warren J."/>
            <person name="Zhang J."/>
            <person name="Zhao Z."/>
            <person name="Zhou C."/>
            <person name="Zhu D."/>
            <person name="Lee S."/>
            <person name="Bess C."/>
            <person name="Blankenburg K."/>
            <person name="Forbes L."/>
            <person name="Fu Q."/>
            <person name="Gubbala S."/>
            <person name="Hirani K."/>
            <person name="Jayaseelan J.C."/>
            <person name="Lara F."/>
            <person name="Munidasa M."/>
            <person name="Palculict T."/>
            <person name="Patil S."/>
            <person name="Pu L.-L."/>
            <person name="Saada N."/>
            <person name="Tang L."/>
            <person name="Weissenberger G."/>
            <person name="Zhu Y."/>
            <person name="Hemphill L."/>
            <person name="Shang Y."/>
            <person name="Youmans B."/>
            <person name="Ayvaz T."/>
            <person name="Ross M."/>
            <person name="Santibanez J."/>
            <person name="Aqrawi P."/>
            <person name="Gross S."/>
            <person name="Joshi V."/>
            <person name="Fowler G."/>
            <person name="Nazareth L."/>
            <person name="Reid J."/>
            <person name="Worley K."/>
            <person name="Petrosino J."/>
            <person name="Highlander S."/>
            <person name="Gibbs R."/>
        </authorList>
    </citation>
    <scope>NUCLEOTIDE SEQUENCE [LARGE SCALE GENOMIC DNA]</scope>
    <source>
        <strain evidence="3 4">ATCC 33394</strain>
    </source>
</reference>
<dbReference type="InterPro" id="IPR010566">
    <property type="entry name" value="Haemolys_ca-bd"/>
</dbReference>
<dbReference type="Proteomes" id="UP000004088">
    <property type="component" value="Unassembled WGS sequence"/>
</dbReference>
<protein>
    <recommendedName>
        <fullName evidence="2">Haemolysin-type calcium binding-related domain-containing protein</fullName>
    </recommendedName>
</protein>
<keyword evidence="1" id="KW-0106">Calcium</keyword>
<evidence type="ECO:0000256" key="1">
    <source>
        <dbReference type="ARBA" id="ARBA00022837"/>
    </source>
</evidence>
<evidence type="ECO:0000313" key="4">
    <source>
        <dbReference type="Proteomes" id="UP000004088"/>
    </source>
</evidence>
<evidence type="ECO:0000313" key="3">
    <source>
        <dbReference type="EMBL" id="EGC16439.1"/>
    </source>
</evidence>
<proteinExistence type="predicted"/>
<accession>F0F1P8</accession>
<comment type="caution">
    <text evidence="3">The sequence shown here is derived from an EMBL/GenBank/DDBJ whole genome shotgun (WGS) entry which is preliminary data.</text>
</comment>
<dbReference type="EMBL" id="AEWV01000041">
    <property type="protein sequence ID" value="EGC16439.1"/>
    <property type="molecule type" value="Genomic_DNA"/>
</dbReference>
<dbReference type="HOGENOM" id="CLU_173262_0_0_4"/>
<evidence type="ECO:0000259" key="2">
    <source>
        <dbReference type="Pfam" id="PF06594"/>
    </source>
</evidence>
<sequence>MLSTSEQDNVRISGFFYGENYRVDTFVFDDAAISNPDFAKYINAGNNLVQSMSVFGSKTAAAGGNVDANTQSVQQPLLVTPSA</sequence>
<name>F0F1P8_9NEIS</name>